<name>A0A381QLG3_9ZZZZ</name>
<dbReference type="AlphaFoldDB" id="A0A381QLG3"/>
<dbReference type="Pfam" id="PF04199">
    <property type="entry name" value="Cyclase"/>
    <property type="match status" value="1"/>
</dbReference>
<protein>
    <recommendedName>
        <fullName evidence="2">Cyclase</fullName>
    </recommendedName>
</protein>
<dbReference type="PANTHER" id="PTHR31118">
    <property type="entry name" value="CYCLASE-LIKE PROTEIN 2"/>
    <property type="match status" value="1"/>
</dbReference>
<gene>
    <name evidence="1" type="ORF">METZ01_LOCUS31267</name>
</gene>
<dbReference type="InterPro" id="IPR037175">
    <property type="entry name" value="KFase_sf"/>
</dbReference>
<dbReference type="SUPFAM" id="SSF102198">
    <property type="entry name" value="Putative cyclase"/>
    <property type="match status" value="1"/>
</dbReference>
<proteinExistence type="predicted"/>
<dbReference type="InterPro" id="IPR006311">
    <property type="entry name" value="TAT_signal"/>
</dbReference>
<dbReference type="InterPro" id="IPR007325">
    <property type="entry name" value="KFase/CYL"/>
</dbReference>
<dbReference type="EMBL" id="UINC01001352">
    <property type="protein sequence ID" value="SUZ78413.1"/>
    <property type="molecule type" value="Genomic_DNA"/>
</dbReference>
<reference evidence="1" key="1">
    <citation type="submission" date="2018-05" db="EMBL/GenBank/DDBJ databases">
        <authorList>
            <person name="Lanie J.A."/>
            <person name="Ng W.-L."/>
            <person name="Kazmierczak K.M."/>
            <person name="Andrzejewski T.M."/>
            <person name="Davidsen T.M."/>
            <person name="Wayne K.J."/>
            <person name="Tettelin H."/>
            <person name="Glass J.I."/>
            <person name="Rusch D."/>
            <person name="Podicherti R."/>
            <person name="Tsui H.-C.T."/>
            <person name="Winkler M.E."/>
        </authorList>
    </citation>
    <scope>NUCLEOTIDE SEQUENCE</scope>
</reference>
<dbReference type="PROSITE" id="PS51318">
    <property type="entry name" value="TAT"/>
    <property type="match status" value="1"/>
</dbReference>
<accession>A0A381QLG3</accession>
<dbReference type="PANTHER" id="PTHR31118:SF12">
    <property type="entry name" value="CYCLASE-LIKE PROTEIN 2"/>
    <property type="match status" value="1"/>
</dbReference>
<dbReference type="Gene3D" id="3.50.30.50">
    <property type="entry name" value="Putative cyclase"/>
    <property type="match status" value="1"/>
</dbReference>
<organism evidence="1">
    <name type="scientific">marine metagenome</name>
    <dbReference type="NCBI Taxonomy" id="408172"/>
    <lineage>
        <taxon>unclassified sequences</taxon>
        <taxon>metagenomes</taxon>
        <taxon>ecological metagenomes</taxon>
    </lineage>
</organism>
<dbReference type="GO" id="GO:0004061">
    <property type="term" value="F:arylformamidase activity"/>
    <property type="evidence" value="ECO:0007669"/>
    <property type="project" value="InterPro"/>
</dbReference>
<evidence type="ECO:0000313" key="1">
    <source>
        <dbReference type="EMBL" id="SUZ78413.1"/>
    </source>
</evidence>
<sequence length="280" mass="29821">MCAPHVIETVRRTVSRRELLGTIGTATLGAACGGSAPVEPSTAVNPEPQSGKFDRIFDLTHVLRMSIPVYPSLTKPQMRQTSSLEENGVYNNDLVFGEHTGTHMDAPMHFAEGGLTTDQLPAERFFAPLVVLSIAARASSNPDTVVTIDDILAWEQLHGRLPEKAFVAMLSGWGDRIHDTEAFTNADEAGVTHWPGFSGEAASFLCEERDIVGVGVDTFSLDTGNAEGYPAHRTFLPAGKYGVELLANLDTVPAAGATIIVGAPKHERGSGGPARVFAVN</sequence>
<dbReference type="GO" id="GO:0019441">
    <property type="term" value="P:L-tryptophan catabolic process to kynurenine"/>
    <property type="evidence" value="ECO:0007669"/>
    <property type="project" value="InterPro"/>
</dbReference>
<evidence type="ECO:0008006" key="2">
    <source>
        <dbReference type="Google" id="ProtNLM"/>
    </source>
</evidence>